<comment type="caution">
    <text evidence="18">The sequence shown here is derived from an EMBL/GenBank/DDBJ whole genome shotgun (WGS) entry which is preliminary data.</text>
</comment>
<proteinExistence type="inferred from homology"/>
<evidence type="ECO:0000256" key="5">
    <source>
        <dbReference type="ARBA" id="ARBA00022741"/>
    </source>
</evidence>
<dbReference type="PROSITE" id="PS00211">
    <property type="entry name" value="ABC_TRANSPORTER_1"/>
    <property type="match status" value="1"/>
</dbReference>
<dbReference type="Gene3D" id="3.40.50.300">
    <property type="entry name" value="P-loop containing nucleotide triphosphate hydrolases"/>
    <property type="match status" value="2"/>
</dbReference>
<dbReference type="Gene3D" id="3.30.1490.20">
    <property type="entry name" value="ATP-grasp fold, A domain"/>
    <property type="match status" value="1"/>
</dbReference>
<dbReference type="InterPro" id="IPR017871">
    <property type="entry name" value="ABC_transporter-like_CS"/>
</dbReference>
<evidence type="ECO:0000256" key="11">
    <source>
        <dbReference type="ARBA" id="ARBA00022881"/>
    </source>
</evidence>
<dbReference type="PANTHER" id="PTHR43152:SF3">
    <property type="entry name" value="UVRABC SYSTEM PROTEIN A"/>
    <property type="match status" value="1"/>
</dbReference>
<keyword evidence="7" id="KW-0228">DNA excision</keyword>
<comment type="similarity">
    <text evidence="14">Belongs to the ABC transporter superfamily. UvrA family.</text>
</comment>
<sequence>MKDCIRINGAREHNLKNITVEIPHGKHTVIVGVSGSGKSTLAYNVVYAAGHKRLLDCLSEQTRRFTSQLKQPDVDYIEGLTPVVSIKQYTPRINPRATIGTHSEISTYLRYLYTIIGEANCPFCYKNYPVRPFHYLVRELEKLPESTTIEVQFPVYKNTRIKYDDFFYDLRKKGYKKVEIDGKRKDLRDWISIEKDPASIMVVADKIQIQKELSRSDIHILQNALRQGDGFIRIVIPDMNERKNCEWFFKKHGCRKHGMLTADIMPSFFSFNDLNSCCEECCGTGIRKVAHSSTLVQNKRKSLKQGPFYSQVMDIKQPFHYMRMYSLARHYGFSFEVPFEDLPDYAKDIIFYGTKGETFPLLRPEGYDKEMPGYTPRVGEYVEFEGLVTWINRYYLNRERIELSESEEAFFDKFMVDEICPSCQGTRLKPQRKYITIKNYDYYSLGNMELNDLRTFIEEIKIPQDKADALLPVIYEIKARLNSLIKIGLGYLCLNRRADSLSGGEYQRVRLAGQIGSALMGMSYIIDEPSVGLHGTDNGKIIALLEQLRDQGNTVITIEHDLDIIEKADYIIEMGPGAGNNGGEIIACGTVDEIRENDKSVIAPYLRAKGKNLHPKISADKPDYIKIIGAQANNLKNIDVAIPLGRLVCFTGVSGSGKSSLIIEILYKAFISRLHDPRVIPGKHLRIEGMEKIKDVYCIDKSPIGKSKTSIPTTYVGVFDAIRKIFSECESAKRHGLNDVSYFSFNSKGACPSCKGIGYIDTHIHYLGDLQTICPVCNGERYTKEVLEVMYNGRNIAQVLGLTIETALSFFEDNTYIYNKLKYMYDLGLGYLTLGQQISTVSGGEAQRLRLAKEISKMRGKKNMLYIMDEPATGLHSQDINKLLAAIRTIIDKGNSMIIIEHNPDIVINADYIIDMGPGAGKNGGEVVAEGNLQEIIECAKSKTGQYLKSYMAK</sequence>
<feature type="domain" description="ABC transporter" evidence="17">
    <location>
        <begin position="619"/>
        <end position="949"/>
    </location>
</feature>
<keyword evidence="6" id="KW-0227">DNA damage</keyword>
<dbReference type="InterPro" id="IPR013815">
    <property type="entry name" value="ATP_grasp_subdomain_1"/>
</dbReference>
<evidence type="ECO:0000256" key="4">
    <source>
        <dbReference type="ARBA" id="ARBA00022737"/>
    </source>
</evidence>
<dbReference type="Gene3D" id="1.20.1580.10">
    <property type="entry name" value="ABC transporter ATPase like domain"/>
    <property type="match status" value="2"/>
</dbReference>
<keyword evidence="4" id="KW-0677">Repeat</keyword>
<dbReference type="GO" id="GO:0005737">
    <property type="term" value="C:cytoplasm"/>
    <property type="evidence" value="ECO:0007669"/>
    <property type="project" value="UniProtKB-SubCell"/>
</dbReference>
<keyword evidence="2" id="KW-0963">Cytoplasm</keyword>
<dbReference type="AlphaFoldDB" id="A0A4Q0I7N7"/>
<comment type="subcellular location">
    <subcellularLocation>
        <location evidence="1">Cytoplasm</location>
    </subcellularLocation>
</comment>
<evidence type="ECO:0000256" key="16">
    <source>
        <dbReference type="ARBA" id="ARBA00042156"/>
    </source>
</evidence>
<dbReference type="Proteomes" id="UP000289166">
    <property type="component" value="Unassembled WGS sequence"/>
</dbReference>
<evidence type="ECO:0000256" key="1">
    <source>
        <dbReference type="ARBA" id="ARBA00004496"/>
    </source>
</evidence>
<evidence type="ECO:0000256" key="3">
    <source>
        <dbReference type="ARBA" id="ARBA00022723"/>
    </source>
</evidence>
<evidence type="ECO:0000256" key="8">
    <source>
        <dbReference type="ARBA" id="ARBA00022771"/>
    </source>
</evidence>
<evidence type="ECO:0000256" key="14">
    <source>
        <dbReference type="ARBA" id="ARBA00038000"/>
    </source>
</evidence>
<dbReference type="GO" id="GO:0003677">
    <property type="term" value="F:DNA binding"/>
    <property type="evidence" value="ECO:0007669"/>
    <property type="project" value="UniProtKB-KW"/>
</dbReference>
<dbReference type="Pfam" id="PF17755">
    <property type="entry name" value="UvrA_DNA-bind"/>
    <property type="match status" value="1"/>
</dbReference>
<organism evidence="18 19">
    <name type="scientific">Acetivibrio mesophilus</name>
    <dbReference type="NCBI Taxonomy" id="2487273"/>
    <lineage>
        <taxon>Bacteria</taxon>
        <taxon>Bacillati</taxon>
        <taxon>Bacillota</taxon>
        <taxon>Clostridia</taxon>
        <taxon>Eubacteriales</taxon>
        <taxon>Oscillospiraceae</taxon>
        <taxon>Acetivibrio</taxon>
    </lineage>
</organism>
<accession>A0A4Q0I7N7</accession>
<reference evidence="19" key="1">
    <citation type="submission" date="2018-11" db="EMBL/GenBank/DDBJ databases">
        <title>Genome sequencing of a novel mesophilic and cellulolytic organism within the genus Hungateiclostridium.</title>
        <authorList>
            <person name="Rettenmaier R."/>
            <person name="Liebl W."/>
            <person name="Zverlov V."/>
        </authorList>
    </citation>
    <scope>NUCLEOTIDE SEQUENCE [LARGE SCALE GENOMIC DNA]</scope>
    <source>
        <strain evidence="19">N2K1</strain>
    </source>
</reference>
<evidence type="ECO:0000259" key="17">
    <source>
        <dbReference type="PROSITE" id="PS50893"/>
    </source>
</evidence>
<feature type="domain" description="ABC transporter" evidence="17">
    <location>
        <begin position="322"/>
        <end position="601"/>
    </location>
</feature>
<evidence type="ECO:0000256" key="6">
    <source>
        <dbReference type="ARBA" id="ARBA00022763"/>
    </source>
</evidence>
<dbReference type="RefSeq" id="WP_128705501.1">
    <property type="nucleotide sequence ID" value="NZ_RLII01000001.1"/>
</dbReference>
<evidence type="ECO:0000256" key="2">
    <source>
        <dbReference type="ARBA" id="ARBA00022490"/>
    </source>
</evidence>
<dbReference type="InterPro" id="IPR003439">
    <property type="entry name" value="ABC_transporter-like_ATP-bd"/>
</dbReference>
<keyword evidence="3" id="KW-0479">Metal-binding</keyword>
<evidence type="ECO:0000256" key="15">
    <source>
        <dbReference type="ARBA" id="ARBA00039316"/>
    </source>
</evidence>
<evidence type="ECO:0000313" key="18">
    <source>
        <dbReference type="EMBL" id="RXE60390.1"/>
    </source>
</evidence>
<evidence type="ECO:0000256" key="7">
    <source>
        <dbReference type="ARBA" id="ARBA00022769"/>
    </source>
</evidence>
<keyword evidence="9" id="KW-0862">Zinc</keyword>
<dbReference type="GO" id="GO:0004518">
    <property type="term" value="F:nuclease activity"/>
    <property type="evidence" value="ECO:0007669"/>
    <property type="project" value="UniProtKB-KW"/>
</dbReference>
<dbReference type="GO" id="GO:0016887">
    <property type="term" value="F:ATP hydrolysis activity"/>
    <property type="evidence" value="ECO:0007669"/>
    <property type="project" value="InterPro"/>
</dbReference>
<keyword evidence="12" id="KW-0238">DNA-binding</keyword>
<dbReference type="PANTHER" id="PTHR43152">
    <property type="entry name" value="UVRABC SYSTEM PROTEIN A"/>
    <property type="match status" value="1"/>
</dbReference>
<evidence type="ECO:0000256" key="9">
    <source>
        <dbReference type="ARBA" id="ARBA00022833"/>
    </source>
</evidence>
<dbReference type="EMBL" id="RLII01000001">
    <property type="protein sequence ID" value="RXE60390.1"/>
    <property type="molecule type" value="Genomic_DNA"/>
</dbReference>
<name>A0A4Q0I7N7_9FIRM</name>
<dbReference type="GO" id="GO:0008270">
    <property type="term" value="F:zinc ion binding"/>
    <property type="evidence" value="ECO:0007669"/>
    <property type="project" value="UniProtKB-KW"/>
</dbReference>
<keyword evidence="10" id="KW-0067">ATP-binding</keyword>
<keyword evidence="19" id="KW-1185">Reference proteome</keyword>
<keyword evidence="13" id="KW-0234">DNA repair</keyword>
<dbReference type="NCBIfam" id="TIGR00630">
    <property type="entry name" value="uvra"/>
    <property type="match status" value="1"/>
</dbReference>
<dbReference type="GO" id="GO:0006289">
    <property type="term" value="P:nucleotide-excision repair"/>
    <property type="evidence" value="ECO:0007669"/>
    <property type="project" value="InterPro"/>
</dbReference>
<evidence type="ECO:0000256" key="10">
    <source>
        <dbReference type="ARBA" id="ARBA00022840"/>
    </source>
</evidence>
<protein>
    <recommendedName>
        <fullName evidence="15">UvrABC system protein A</fullName>
    </recommendedName>
    <alternativeName>
        <fullName evidence="16">Excinuclease ABC subunit A</fullName>
    </alternativeName>
</protein>
<dbReference type="Gene3D" id="1.10.8.280">
    <property type="entry name" value="ABC transporter ATPase domain-like"/>
    <property type="match status" value="1"/>
</dbReference>
<dbReference type="GO" id="GO:0009380">
    <property type="term" value="C:excinuclease repair complex"/>
    <property type="evidence" value="ECO:0007669"/>
    <property type="project" value="InterPro"/>
</dbReference>
<dbReference type="Pfam" id="PF17760">
    <property type="entry name" value="UvrA_inter"/>
    <property type="match status" value="1"/>
</dbReference>
<keyword evidence="5" id="KW-0547">Nucleotide-binding</keyword>
<dbReference type="InterPro" id="IPR004602">
    <property type="entry name" value="UvrA"/>
</dbReference>
<keyword evidence="11" id="KW-0267">Excision nuclease</keyword>
<dbReference type="InterPro" id="IPR027417">
    <property type="entry name" value="P-loop_NTPase"/>
</dbReference>
<dbReference type="InterPro" id="IPR041102">
    <property type="entry name" value="UvrA_inter"/>
</dbReference>
<dbReference type="InterPro" id="IPR041552">
    <property type="entry name" value="UvrA_DNA-bd"/>
</dbReference>
<dbReference type="SUPFAM" id="SSF52540">
    <property type="entry name" value="P-loop containing nucleoside triphosphate hydrolases"/>
    <property type="match status" value="2"/>
</dbReference>
<evidence type="ECO:0000313" key="19">
    <source>
        <dbReference type="Proteomes" id="UP000289166"/>
    </source>
</evidence>
<evidence type="ECO:0000256" key="12">
    <source>
        <dbReference type="ARBA" id="ARBA00023125"/>
    </source>
</evidence>
<dbReference type="PROSITE" id="PS50893">
    <property type="entry name" value="ABC_TRANSPORTER_2"/>
    <property type="match status" value="2"/>
</dbReference>
<evidence type="ECO:0000256" key="13">
    <source>
        <dbReference type="ARBA" id="ARBA00023204"/>
    </source>
</evidence>
<keyword evidence="8" id="KW-0863">Zinc-finger</keyword>
<dbReference type="OrthoDB" id="9809851at2"/>
<dbReference type="GO" id="GO:0005524">
    <property type="term" value="F:ATP binding"/>
    <property type="evidence" value="ECO:0007669"/>
    <property type="project" value="UniProtKB-KW"/>
</dbReference>
<gene>
    <name evidence="18" type="primary">uvrA</name>
    <name evidence="18" type="ORF">EFD62_00155</name>
</gene>